<feature type="domain" description="ATP-grasp" evidence="5">
    <location>
        <begin position="81"/>
        <end position="296"/>
    </location>
</feature>
<dbReference type="RefSeq" id="WP_021668727.1">
    <property type="nucleotide sequence ID" value="NZ_UGTL01000001.1"/>
</dbReference>
<evidence type="ECO:0000256" key="1">
    <source>
        <dbReference type="ARBA" id="ARBA00022598"/>
    </source>
</evidence>
<accession>A0A379DYM4</accession>
<dbReference type="GeneID" id="91082498"/>
<dbReference type="GO" id="GO:0016829">
    <property type="term" value="F:lyase activity"/>
    <property type="evidence" value="ECO:0007669"/>
    <property type="project" value="UniProtKB-KW"/>
</dbReference>
<dbReference type="OrthoDB" id="9803907at2"/>
<evidence type="ECO:0000313" key="7">
    <source>
        <dbReference type="Proteomes" id="UP000254072"/>
    </source>
</evidence>
<evidence type="ECO:0000256" key="2">
    <source>
        <dbReference type="ARBA" id="ARBA00022741"/>
    </source>
</evidence>
<keyword evidence="3 4" id="KW-0067">ATP-binding</keyword>
<keyword evidence="1" id="KW-0436">Ligase</keyword>
<dbReference type="AlphaFoldDB" id="A0A379DYM4"/>
<protein>
    <submittedName>
        <fullName evidence="6">Argininosuccinate lyase</fullName>
    </submittedName>
</protein>
<evidence type="ECO:0000256" key="3">
    <source>
        <dbReference type="ARBA" id="ARBA00022840"/>
    </source>
</evidence>
<proteinExistence type="predicted"/>
<evidence type="ECO:0000313" key="6">
    <source>
        <dbReference type="EMBL" id="SUB85577.1"/>
    </source>
</evidence>
<dbReference type="GO" id="GO:0005524">
    <property type="term" value="F:ATP binding"/>
    <property type="evidence" value="ECO:0007669"/>
    <property type="project" value="UniProtKB-UniRule"/>
</dbReference>
<dbReference type="GO" id="GO:0016874">
    <property type="term" value="F:ligase activity"/>
    <property type="evidence" value="ECO:0007669"/>
    <property type="project" value="UniProtKB-KW"/>
</dbReference>
<gene>
    <name evidence="6" type="ORF">NCTC11157_01307</name>
</gene>
<sequence>MKLAIIGASIGQIEVCKKAKEIPNLETYCFAWEKGAVCKDLVDHFVPISIMEKDAIADRCKALKIDGVVSNASDKTSLTTAYVAEKLGLHTTPYSQLLKIKDKNWVRQQTNNILGLTSIRFEKVNFQRIKEKIFYPCVIKPITGAAKVGVNFLNSENDFNTLQIDEALKESDFLIEEYIKGREVSVESLSYEGQHNVIQITDKISTGAPHFAELGHNQPADLPQHISEQICKLIPEILTAVNFTNGASHIELKISPDNRIYLIEINPRGGGGQISNRLVTLSTDCDYIKELINISIGSYAYKPTTNTAFCGIRFLCEQTKHLLHYAINAKDYPEIIEYKYDGNPLIEQHTNYERNGYILFSKQAFKNELK</sequence>
<dbReference type="InterPro" id="IPR013815">
    <property type="entry name" value="ATP_grasp_subdomain_1"/>
</dbReference>
<organism evidence="6 7">
    <name type="scientific">Prevotella disiens</name>
    <dbReference type="NCBI Taxonomy" id="28130"/>
    <lineage>
        <taxon>Bacteria</taxon>
        <taxon>Pseudomonadati</taxon>
        <taxon>Bacteroidota</taxon>
        <taxon>Bacteroidia</taxon>
        <taxon>Bacteroidales</taxon>
        <taxon>Prevotellaceae</taxon>
        <taxon>Prevotella</taxon>
    </lineage>
</organism>
<dbReference type="EMBL" id="UGTL01000001">
    <property type="protein sequence ID" value="SUB85577.1"/>
    <property type="molecule type" value="Genomic_DNA"/>
</dbReference>
<evidence type="ECO:0000259" key="5">
    <source>
        <dbReference type="PROSITE" id="PS50975"/>
    </source>
</evidence>
<keyword evidence="6" id="KW-0456">Lyase</keyword>
<keyword evidence="2 4" id="KW-0547">Nucleotide-binding</keyword>
<dbReference type="Proteomes" id="UP000254072">
    <property type="component" value="Unassembled WGS sequence"/>
</dbReference>
<reference evidence="6 7" key="1">
    <citation type="submission" date="2018-06" db="EMBL/GenBank/DDBJ databases">
        <authorList>
            <consortium name="Pathogen Informatics"/>
            <person name="Doyle S."/>
        </authorList>
    </citation>
    <scope>NUCLEOTIDE SEQUENCE [LARGE SCALE GENOMIC DNA]</scope>
    <source>
        <strain evidence="6 7">NCTC11157</strain>
    </source>
</reference>
<dbReference type="SUPFAM" id="SSF56059">
    <property type="entry name" value="Glutathione synthetase ATP-binding domain-like"/>
    <property type="match status" value="1"/>
</dbReference>
<dbReference type="InterPro" id="IPR011761">
    <property type="entry name" value="ATP-grasp"/>
</dbReference>
<dbReference type="PROSITE" id="PS50975">
    <property type="entry name" value="ATP_GRASP"/>
    <property type="match status" value="1"/>
</dbReference>
<dbReference type="Pfam" id="PF13535">
    <property type="entry name" value="ATP-grasp_4"/>
    <property type="match status" value="1"/>
</dbReference>
<dbReference type="InterPro" id="IPR052032">
    <property type="entry name" value="ATP-dep_AA_Ligase"/>
</dbReference>
<dbReference type="PANTHER" id="PTHR43585">
    <property type="entry name" value="FUMIPYRROLE BIOSYNTHESIS PROTEIN C"/>
    <property type="match status" value="1"/>
</dbReference>
<dbReference type="GO" id="GO:0046872">
    <property type="term" value="F:metal ion binding"/>
    <property type="evidence" value="ECO:0007669"/>
    <property type="project" value="InterPro"/>
</dbReference>
<name>A0A379DYM4_9BACT</name>
<dbReference type="Gene3D" id="3.30.470.20">
    <property type="entry name" value="ATP-grasp fold, B domain"/>
    <property type="match status" value="1"/>
</dbReference>
<dbReference type="PANTHER" id="PTHR43585:SF2">
    <property type="entry name" value="ATP-GRASP ENZYME FSQD"/>
    <property type="match status" value="1"/>
</dbReference>
<evidence type="ECO:0000256" key="4">
    <source>
        <dbReference type="PROSITE-ProRule" id="PRU00409"/>
    </source>
</evidence>
<dbReference type="Gene3D" id="3.40.50.20">
    <property type="match status" value="1"/>
</dbReference>
<dbReference type="Gene3D" id="3.30.1490.20">
    <property type="entry name" value="ATP-grasp fold, A domain"/>
    <property type="match status" value="1"/>
</dbReference>